<dbReference type="Proteomes" id="UP000006365">
    <property type="component" value="Chromosome"/>
</dbReference>
<evidence type="ECO:0008006" key="3">
    <source>
        <dbReference type="Google" id="ProtNLM"/>
    </source>
</evidence>
<evidence type="ECO:0000313" key="2">
    <source>
        <dbReference type="Proteomes" id="UP000006365"/>
    </source>
</evidence>
<gene>
    <name evidence="1" type="ordered locus">Despr_0062</name>
</gene>
<dbReference type="SUPFAM" id="SSF52266">
    <property type="entry name" value="SGNH hydrolase"/>
    <property type="match status" value="1"/>
</dbReference>
<dbReference type="GO" id="GO:0016788">
    <property type="term" value="F:hydrolase activity, acting on ester bonds"/>
    <property type="evidence" value="ECO:0007669"/>
    <property type="project" value="UniProtKB-ARBA"/>
</dbReference>
<dbReference type="EMBL" id="CP002364">
    <property type="protein sequence ID" value="ADW16256.1"/>
    <property type="molecule type" value="Genomic_DNA"/>
</dbReference>
<dbReference type="RefSeq" id="WP_015722804.1">
    <property type="nucleotide sequence ID" value="NC_014972.1"/>
</dbReference>
<keyword evidence="2" id="KW-1185">Reference proteome</keyword>
<sequence length="158" mass="18109">MITLNIELFVKNKVRKIFQKYRSLIHEHEEILVLGDSHANVFKNKHIEEQFKNHFFNVIAVGGATISGLENPNSKTQALATFRKEIKKSKARTIIVLLGEVDTGFVIWHKSEKYKTNVSDMLDMAVQNYKDFLQQLSSTHRVICISTPLPTIKGNLEI</sequence>
<dbReference type="KEGG" id="dpr:Despr_0062"/>
<evidence type="ECO:0000313" key="1">
    <source>
        <dbReference type="EMBL" id="ADW16256.1"/>
    </source>
</evidence>
<accession>A0A7U4DMR9</accession>
<organism evidence="1 2">
    <name type="scientific">Desulfobulbus propionicus (strain ATCC 33891 / DSM 2032 / VKM B-1956 / 1pr3)</name>
    <dbReference type="NCBI Taxonomy" id="577650"/>
    <lineage>
        <taxon>Bacteria</taxon>
        <taxon>Pseudomonadati</taxon>
        <taxon>Thermodesulfobacteriota</taxon>
        <taxon>Desulfobulbia</taxon>
        <taxon>Desulfobulbales</taxon>
        <taxon>Desulfobulbaceae</taxon>
        <taxon>Desulfobulbus</taxon>
    </lineage>
</organism>
<name>A0A7U4DMR9_DESPD</name>
<dbReference type="Gene3D" id="3.40.50.1110">
    <property type="entry name" value="SGNH hydrolase"/>
    <property type="match status" value="1"/>
</dbReference>
<proteinExistence type="predicted"/>
<dbReference type="InterPro" id="IPR036514">
    <property type="entry name" value="SGNH_hydro_sf"/>
</dbReference>
<protein>
    <recommendedName>
        <fullName evidence="3">SGNH hydrolase-type esterase domain-containing protein</fullName>
    </recommendedName>
</protein>
<dbReference type="AlphaFoldDB" id="A0A7U4DMR9"/>
<reference evidence="1 2" key="1">
    <citation type="journal article" date="2011" name="Stand. Genomic Sci.">
        <title>Complete genome sequence of Desulfobulbus propionicus type strain (1pr3).</title>
        <authorList>
            <person name="Pagani I."/>
            <person name="Lapidus A."/>
            <person name="Nolan M."/>
            <person name="Lucas S."/>
            <person name="Hammon N."/>
            <person name="Deshpande S."/>
            <person name="Cheng J.F."/>
            <person name="Chertkov O."/>
            <person name="Davenport K."/>
            <person name="Tapia R."/>
            <person name="Han C."/>
            <person name="Goodwin L."/>
            <person name="Pitluck S."/>
            <person name="Liolios K."/>
            <person name="Mavromatis K."/>
            <person name="Ivanova N."/>
            <person name="Mikhailova N."/>
            <person name="Pati A."/>
            <person name="Chen A."/>
            <person name="Palaniappan K."/>
            <person name="Land M."/>
            <person name="Hauser L."/>
            <person name="Chang Y.J."/>
            <person name="Jeffries C.D."/>
            <person name="Detter J.C."/>
            <person name="Brambilla E."/>
            <person name="Kannan K.P."/>
            <person name="Djao O.D."/>
            <person name="Rohde M."/>
            <person name="Pukall R."/>
            <person name="Spring S."/>
            <person name="Goker M."/>
            <person name="Sikorski J."/>
            <person name="Woyke T."/>
            <person name="Bristow J."/>
            <person name="Eisen J.A."/>
            <person name="Markowitz V."/>
            <person name="Hugenholtz P."/>
            <person name="Kyrpides N.C."/>
            <person name="Klenk H.P."/>
        </authorList>
    </citation>
    <scope>NUCLEOTIDE SEQUENCE [LARGE SCALE GENOMIC DNA]</scope>
    <source>
        <strain evidence="2">ATCC 33891 / DSM 2032 / 1pr3</strain>
    </source>
</reference>